<organism evidence="1 3">
    <name type="scientific">Vibrio splendidus</name>
    <dbReference type="NCBI Taxonomy" id="29497"/>
    <lineage>
        <taxon>Bacteria</taxon>
        <taxon>Pseudomonadati</taxon>
        <taxon>Pseudomonadota</taxon>
        <taxon>Gammaproteobacteria</taxon>
        <taxon>Vibrionales</taxon>
        <taxon>Vibrionaceae</taxon>
        <taxon>Vibrio</taxon>
    </lineage>
</organism>
<reference evidence="3 4" key="1">
    <citation type="submission" date="2016-07" db="EMBL/GenBank/DDBJ databases">
        <title>Nontailed viruses are major unrecognized killers of bacteria in the ocean.</title>
        <authorList>
            <person name="Kauffman K."/>
            <person name="Hussain F."/>
            <person name="Yang J."/>
            <person name="Arevalo P."/>
            <person name="Brown J."/>
            <person name="Cutler M."/>
            <person name="Kelly L."/>
            <person name="Polz M.F."/>
        </authorList>
    </citation>
    <scope>NUCLEOTIDE SEQUENCE [LARGE SCALE GENOMIC DNA]</scope>
    <source>
        <strain evidence="4">10N.261.48.B5</strain>
        <strain evidence="3">10N.286.54.F3</strain>
    </source>
</reference>
<name>A0A2N7CC09_VIBSP</name>
<comment type="caution">
    <text evidence="1">The sequence shown here is derived from an EMBL/GenBank/DDBJ whole genome shotgun (WGS) entry which is preliminary data.</text>
</comment>
<accession>A0A2N7CC09</accession>
<dbReference type="AlphaFoldDB" id="A0A2N7CC09"/>
<proteinExistence type="predicted"/>
<sequence length="60" mass="6771">MAIKVDDSSMELTLTKQQLEILIHLVKNEMNGFCGDAGYEELSQVRAKLEQRLDTSESNV</sequence>
<evidence type="ECO:0000313" key="4">
    <source>
        <dbReference type="Proteomes" id="UP000235533"/>
    </source>
</evidence>
<reference evidence="1" key="3">
    <citation type="journal article" date="2018" name="Nature">
        <title>A major lineage of non-tailed dsDNA viruses as unrecognized killers of marine bacteria.</title>
        <authorList>
            <person name="Kauffman K.M."/>
            <person name="Hussain F.A."/>
            <person name="Yang J."/>
            <person name="Arevalo P."/>
            <person name="Brown J.M."/>
            <person name="Chang W.K."/>
            <person name="VanInsberghe D."/>
            <person name="Elsherbini J."/>
            <person name="Sharma R.S."/>
            <person name="Cutler M.B."/>
            <person name="Kelly L."/>
            <person name="Polz M.F."/>
        </authorList>
    </citation>
    <scope>NUCLEOTIDE SEQUENCE</scope>
    <source>
        <strain evidence="2">10N.261.48.B5</strain>
        <strain evidence="1">10N.286.54.F3</strain>
    </source>
</reference>
<protein>
    <submittedName>
        <fullName evidence="1">Uncharacterized protein</fullName>
    </submittedName>
</protein>
<gene>
    <name evidence="2" type="ORF">BCT54_21085</name>
    <name evidence="1" type="ORF">BCV19_12745</name>
</gene>
<dbReference type="Proteomes" id="UP000235533">
    <property type="component" value="Unassembled WGS sequence"/>
</dbReference>
<evidence type="ECO:0000313" key="1">
    <source>
        <dbReference type="EMBL" id="PMF19637.1"/>
    </source>
</evidence>
<evidence type="ECO:0000313" key="2">
    <source>
        <dbReference type="EMBL" id="PMM58221.1"/>
    </source>
</evidence>
<dbReference type="EMBL" id="MCSW01000185">
    <property type="protein sequence ID" value="PMF19637.1"/>
    <property type="molecule type" value="Genomic_DNA"/>
</dbReference>
<dbReference type="EMBL" id="MCZF01000071">
    <property type="protein sequence ID" value="PMM58221.1"/>
    <property type="molecule type" value="Genomic_DNA"/>
</dbReference>
<dbReference type="Proteomes" id="UP000235405">
    <property type="component" value="Unassembled WGS sequence"/>
</dbReference>
<reference evidence="1" key="2">
    <citation type="submission" date="2016-07" db="EMBL/GenBank/DDBJ databases">
        <authorList>
            <person name="Wan K."/>
            <person name="Booth B."/>
            <person name="Spirohn K."/>
            <person name="Hao T."/>
            <person name="Hu Y."/>
            <person name="Calderwood M."/>
            <person name="Hill D."/>
            <person name="Mohr S."/>
            <person name="Vidal M."/>
            <person name="Celniker S."/>
            <person name="Perrimon N."/>
        </authorList>
    </citation>
    <scope>NUCLEOTIDE SEQUENCE</scope>
    <source>
        <strain evidence="2">10N.261.48.B5</strain>
        <strain evidence="1">10N.286.54.F3</strain>
    </source>
</reference>
<evidence type="ECO:0000313" key="3">
    <source>
        <dbReference type="Proteomes" id="UP000235405"/>
    </source>
</evidence>